<dbReference type="InterPro" id="IPR011010">
    <property type="entry name" value="DNA_brk_join_enz"/>
</dbReference>
<sequence>MAAVFQKCKTDPQNNDYPCEKGRCGHKWTVRYREPGGRTARQREKTFDKKTGPDGADAFASKVEHDKGMGIYLDPQRGAITLRAWSREWLDRQILAEGTMRNYEGFTKNHLVPHLGRKTLAGLATGDFERFIATLHRNGEGMAASTINDRLKFVAAMLESAVTEKRISENPARGIKIPRTSSLAVDEDEIPDLGEVELLAKHISPQYRLTVYLQSGAGLRISECLGFASECRRPEFIRVRWQVSSKANRGDCRTTFVPLKHRAEGEYRDIPIAPFIDEEIDAHLELWDPIPVTFKDQAGKDRQLDVYFAPRERGKGTMPTATTYAYHFRKACKAAGLVDVNGKPKYTPHSLRHFFASTALANGIPIHEVSRWLGHKSIKTTVDIYGHLVPGAWHRCREVMQNAMRPVPVELAAEASESPEGYDRAV</sequence>
<dbReference type="InterPro" id="IPR010998">
    <property type="entry name" value="Integrase_recombinase_N"/>
</dbReference>
<dbReference type="InterPro" id="IPR050090">
    <property type="entry name" value="Tyrosine_recombinase_XerCD"/>
</dbReference>
<dbReference type="PROSITE" id="PS51900">
    <property type="entry name" value="CB"/>
    <property type="match status" value="1"/>
</dbReference>
<dbReference type="Gene3D" id="1.10.443.10">
    <property type="entry name" value="Intergrase catalytic core"/>
    <property type="match status" value="1"/>
</dbReference>
<dbReference type="PANTHER" id="PTHR30349">
    <property type="entry name" value="PHAGE INTEGRASE-RELATED"/>
    <property type="match status" value="1"/>
</dbReference>
<reference evidence="8 9" key="1">
    <citation type="submission" date="2020-10" db="EMBL/GenBank/DDBJ databases">
        <title>Sequencing the genomes of 1000 actinobacteria strains.</title>
        <authorList>
            <person name="Klenk H.-P."/>
        </authorList>
    </citation>
    <scope>NUCLEOTIDE SEQUENCE [LARGE SCALE GENOMIC DNA]</scope>
    <source>
        <strain evidence="8 9">DSM 41803</strain>
    </source>
</reference>
<accession>A0A8I0TW52</accession>
<dbReference type="GO" id="GO:0015074">
    <property type="term" value="P:DNA integration"/>
    <property type="evidence" value="ECO:0007669"/>
    <property type="project" value="InterPro"/>
</dbReference>
<dbReference type="PANTHER" id="PTHR30349:SF64">
    <property type="entry name" value="PROPHAGE INTEGRASE INTD-RELATED"/>
    <property type="match status" value="1"/>
</dbReference>
<organism evidence="8 9">
    <name type="scientific">Streptomyces stelliscabiei</name>
    <dbReference type="NCBI Taxonomy" id="146820"/>
    <lineage>
        <taxon>Bacteria</taxon>
        <taxon>Bacillati</taxon>
        <taxon>Actinomycetota</taxon>
        <taxon>Actinomycetes</taxon>
        <taxon>Kitasatosporales</taxon>
        <taxon>Streptomycetaceae</taxon>
        <taxon>Streptomyces</taxon>
    </lineage>
</organism>
<dbReference type="RefSeq" id="WP_050399610.1">
    <property type="nucleotide sequence ID" value="NZ_JADBGF010000001.1"/>
</dbReference>
<dbReference type="InterPro" id="IPR044068">
    <property type="entry name" value="CB"/>
</dbReference>
<evidence type="ECO:0000259" key="6">
    <source>
        <dbReference type="PROSITE" id="PS51898"/>
    </source>
</evidence>
<dbReference type="Gene3D" id="1.10.150.130">
    <property type="match status" value="1"/>
</dbReference>
<evidence type="ECO:0000256" key="4">
    <source>
        <dbReference type="PROSITE-ProRule" id="PRU01248"/>
    </source>
</evidence>
<dbReference type="GO" id="GO:0003677">
    <property type="term" value="F:DNA binding"/>
    <property type="evidence" value="ECO:0007669"/>
    <property type="project" value="UniProtKB-UniRule"/>
</dbReference>
<dbReference type="SUPFAM" id="SSF56349">
    <property type="entry name" value="DNA breaking-rejoining enzymes"/>
    <property type="match status" value="1"/>
</dbReference>
<protein>
    <submittedName>
        <fullName evidence="8">Integrase</fullName>
    </submittedName>
</protein>
<dbReference type="CDD" id="cd01189">
    <property type="entry name" value="INT_ICEBs1_C_like"/>
    <property type="match status" value="1"/>
</dbReference>
<dbReference type="GO" id="GO:0006310">
    <property type="term" value="P:DNA recombination"/>
    <property type="evidence" value="ECO:0007669"/>
    <property type="project" value="UniProtKB-KW"/>
</dbReference>
<comment type="similarity">
    <text evidence="1">Belongs to the 'phage' integrase family.</text>
</comment>
<evidence type="ECO:0000256" key="2">
    <source>
        <dbReference type="ARBA" id="ARBA00023125"/>
    </source>
</evidence>
<name>A0A8I0TW52_9ACTN</name>
<dbReference type="GeneID" id="86830660"/>
<dbReference type="EMBL" id="JADBGF010000001">
    <property type="protein sequence ID" value="MBE1600008.1"/>
    <property type="molecule type" value="Genomic_DNA"/>
</dbReference>
<dbReference type="Pfam" id="PF00589">
    <property type="entry name" value="Phage_integrase"/>
    <property type="match status" value="1"/>
</dbReference>
<keyword evidence="3" id="KW-0233">DNA recombination</keyword>
<feature type="domain" description="Tyr recombinase" evidence="6">
    <location>
        <begin position="178"/>
        <end position="401"/>
    </location>
</feature>
<feature type="region of interest" description="Disordered" evidence="5">
    <location>
        <begin position="35"/>
        <end position="54"/>
    </location>
</feature>
<evidence type="ECO:0000256" key="3">
    <source>
        <dbReference type="ARBA" id="ARBA00023172"/>
    </source>
</evidence>
<evidence type="ECO:0000259" key="7">
    <source>
        <dbReference type="PROSITE" id="PS51900"/>
    </source>
</evidence>
<dbReference type="PROSITE" id="PS51898">
    <property type="entry name" value="TYR_RECOMBINASE"/>
    <property type="match status" value="1"/>
</dbReference>
<evidence type="ECO:0000313" key="8">
    <source>
        <dbReference type="EMBL" id="MBE1600008.1"/>
    </source>
</evidence>
<keyword evidence="2 4" id="KW-0238">DNA-binding</keyword>
<keyword evidence="9" id="KW-1185">Reference proteome</keyword>
<proteinExistence type="inferred from homology"/>
<gene>
    <name evidence="8" type="ORF">H4687_006137</name>
</gene>
<evidence type="ECO:0000256" key="5">
    <source>
        <dbReference type="SAM" id="MobiDB-lite"/>
    </source>
</evidence>
<comment type="caution">
    <text evidence="8">The sequence shown here is derived from an EMBL/GenBank/DDBJ whole genome shotgun (WGS) entry which is preliminary data.</text>
</comment>
<evidence type="ECO:0000313" key="9">
    <source>
        <dbReference type="Proteomes" id="UP000629287"/>
    </source>
</evidence>
<evidence type="ECO:0000256" key="1">
    <source>
        <dbReference type="ARBA" id="ARBA00008857"/>
    </source>
</evidence>
<dbReference type="Proteomes" id="UP000629287">
    <property type="component" value="Unassembled WGS sequence"/>
</dbReference>
<dbReference type="AlphaFoldDB" id="A0A8I0TW52"/>
<feature type="compositionally biased region" description="Basic and acidic residues" evidence="5">
    <location>
        <begin position="35"/>
        <end position="52"/>
    </location>
</feature>
<feature type="domain" description="Core-binding (CB)" evidence="7">
    <location>
        <begin position="80"/>
        <end position="162"/>
    </location>
</feature>
<dbReference type="InterPro" id="IPR002104">
    <property type="entry name" value="Integrase_catalytic"/>
</dbReference>
<dbReference type="InterPro" id="IPR013762">
    <property type="entry name" value="Integrase-like_cat_sf"/>
</dbReference>